<accession>A0A812UXL7</accession>
<dbReference type="EMBL" id="CAJNIZ010038978">
    <property type="protein sequence ID" value="CAE7585405.1"/>
    <property type="molecule type" value="Genomic_DNA"/>
</dbReference>
<dbReference type="Proteomes" id="UP000649617">
    <property type="component" value="Unassembled WGS sequence"/>
</dbReference>
<evidence type="ECO:0000313" key="1">
    <source>
        <dbReference type="EMBL" id="CAE7585405.1"/>
    </source>
</evidence>
<protein>
    <submittedName>
        <fullName evidence="1">Uncharacterized protein</fullName>
    </submittedName>
</protein>
<organism evidence="1 2">
    <name type="scientific">Symbiodinium pilosum</name>
    <name type="common">Dinoflagellate</name>
    <dbReference type="NCBI Taxonomy" id="2952"/>
    <lineage>
        <taxon>Eukaryota</taxon>
        <taxon>Sar</taxon>
        <taxon>Alveolata</taxon>
        <taxon>Dinophyceae</taxon>
        <taxon>Suessiales</taxon>
        <taxon>Symbiodiniaceae</taxon>
        <taxon>Symbiodinium</taxon>
    </lineage>
</organism>
<keyword evidence="2" id="KW-1185">Reference proteome</keyword>
<reference evidence="1" key="1">
    <citation type="submission" date="2021-02" db="EMBL/GenBank/DDBJ databases">
        <authorList>
            <person name="Dougan E. K."/>
            <person name="Rhodes N."/>
            <person name="Thang M."/>
            <person name="Chan C."/>
        </authorList>
    </citation>
    <scope>NUCLEOTIDE SEQUENCE</scope>
</reference>
<gene>
    <name evidence="1" type="ORF">SPIL2461_LOCUS15637</name>
</gene>
<proteinExistence type="predicted"/>
<dbReference type="AlphaFoldDB" id="A0A812UXL7"/>
<name>A0A812UXL7_SYMPI</name>
<evidence type="ECO:0000313" key="2">
    <source>
        <dbReference type="Proteomes" id="UP000649617"/>
    </source>
</evidence>
<comment type="caution">
    <text evidence="1">The sequence shown here is derived from an EMBL/GenBank/DDBJ whole genome shotgun (WGS) entry which is preliminary data.</text>
</comment>
<sequence>MEEEVQTLQADMQKVGFELPPGAYAVCGGSVRHLFDPNADEKQILGAVRGLTQADMVNLLALDVSLDDVQQKNRTGLLSFFPRTGANADDGSFAQGVSAARPMPRAAGTAFELLVHLFWREAAANKQEVELSLTAEGKTKSEEVKVDCTEFQDKQSIEEHDKKDVVVRDDLVGYFTPVDPRYPVLDSILRYKSADKTEALAIQISIALTHLHGELKPLPKLLLPPGSGRPRLALWDFRKGNKSCDWTPNKSEHWELLHVSCKAFDERMLGRL</sequence>